<reference evidence="3" key="1">
    <citation type="journal article" date="2019" name="Int. J. Syst. Evol. Microbiol.">
        <title>The Global Catalogue of Microorganisms (GCM) 10K type strain sequencing project: providing services to taxonomists for standard genome sequencing and annotation.</title>
        <authorList>
            <consortium name="The Broad Institute Genomics Platform"/>
            <consortium name="The Broad Institute Genome Sequencing Center for Infectious Disease"/>
            <person name="Wu L."/>
            <person name="Ma J."/>
        </authorList>
    </citation>
    <scope>NUCLEOTIDE SEQUENCE [LARGE SCALE GENOMIC DNA]</scope>
    <source>
        <strain evidence="3">CGMCC 1.15394</strain>
    </source>
</reference>
<gene>
    <name evidence="2" type="ORF">GCM10008027_28280</name>
</gene>
<dbReference type="EMBL" id="BMIT01000011">
    <property type="protein sequence ID" value="GGF01737.1"/>
    <property type="molecule type" value="Genomic_DNA"/>
</dbReference>
<dbReference type="Proteomes" id="UP000638462">
    <property type="component" value="Unassembled WGS sequence"/>
</dbReference>
<comment type="caution">
    <text evidence="2">The sequence shown here is derived from an EMBL/GenBank/DDBJ whole genome shotgun (WGS) entry which is preliminary data.</text>
</comment>
<feature type="chain" id="PRO_5047517734" description="Lipoprotein" evidence="1">
    <location>
        <begin position="19"/>
        <end position="119"/>
    </location>
</feature>
<organism evidence="2 3">
    <name type="scientific">Pseudoalteromonas gelatinilytica</name>
    <dbReference type="NCBI Taxonomy" id="1703256"/>
    <lineage>
        <taxon>Bacteria</taxon>
        <taxon>Pseudomonadati</taxon>
        <taxon>Pseudomonadota</taxon>
        <taxon>Gammaproteobacteria</taxon>
        <taxon>Alteromonadales</taxon>
        <taxon>Pseudoalteromonadaceae</taxon>
        <taxon>Pseudoalteromonas</taxon>
    </lineage>
</organism>
<evidence type="ECO:0008006" key="4">
    <source>
        <dbReference type="Google" id="ProtNLM"/>
    </source>
</evidence>
<name>A0ABQ1TRM7_9GAMM</name>
<keyword evidence="1" id="KW-0732">Signal</keyword>
<feature type="signal peptide" evidence="1">
    <location>
        <begin position="1"/>
        <end position="18"/>
    </location>
</feature>
<proteinExistence type="predicted"/>
<accession>A0ABQ1TRM7</accession>
<dbReference type="PROSITE" id="PS51257">
    <property type="entry name" value="PROKAR_LIPOPROTEIN"/>
    <property type="match status" value="1"/>
</dbReference>
<evidence type="ECO:0000313" key="3">
    <source>
        <dbReference type="Proteomes" id="UP000638462"/>
    </source>
</evidence>
<evidence type="ECO:0000256" key="1">
    <source>
        <dbReference type="SAM" id="SignalP"/>
    </source>
</evidence>
<evidence type="ECO:0000313" key="2">
    <source>
        <dbReference type="EMBL" id="GGF01737.1"/>
    </source>
</evidence>
<keyword evidence="3" id="KW-1185">Reference proteome</keyword>
<sequence length="119" mass="13422">MRYLLIALLSLLVCGCSAESEFTQTNCEYLNEDYLIVSFSSDSASRTLSIGNSALTFKGTTLKDMKWLVEYSDIQSVSFENEVVLKITLKSGFTKNIGQVSDICKVLINKHFEERGFVW</sequence>
<protein>
    <recommendedName>
        <fullName evidence="4">Lipoprotein</fullName>
    </recommendedName>
</protein>